<reference evidence="1 2" key="1">
    <citation type="submission" date="2024-04" db="EMBL/GenBank/DDBJ databases">
        <title>Genome assembly C_amara_ONT_v2.</title>
        <authorList>
            <person name="Yant L."/>
            <person name="Moore C."/>
            <person name="Slenker M."/>
        </authorList>
    </citation>
    <scope>NUCLEOTIDE SEQUENCE [LARGE SCALE GENOMIC DNA]</scope>
    <source>
        <tissue evidence="1">Leaf</tissue>
    </source>
</reference>
<dbReference type="Proteomes" id="UP001558713">
    <property type="component" value="Unassembled WGS sequence"/>
</dbReference>
<dbReference type="EMBL" id="JBANAX010000377">
    <property type="protein sequence ID" value="KAL1212095.1"/>
    <property type="molecule type" value="Genomic_DNA"/>
</dbReference>
<organism evidence="1 2">
    <name type="scientific">Cardamine amara subsp. amara</name>
    <dbReference type="NCBI Taxonomy" id="228776"/>
    <lineage>
        <taxon>Eukaryota</taxon>
        <taxon>Viridiplantae</taxon>
        <taxon>Streptophyta</taxon>
        <taxon>Embryophyta</taxon>
        <taxon>Tracheophyta</taxon>
        <taxon>Spermatophyta</taxon>
        <taxon>Magnoliopsida</taxon>
        <taxon>eudicotyledons</taxon>
        <taxon>Gunneridae</taxon>
        <taxon>Pentapetalae</taxon>
        <taxon>rosids</taxon>
        <taxon>malvids</taxon>
        <taxon>Brassicales</taxon>
        <taxon>Brassicaceae</taxon>
        <taxon>Cardamineae</taxon>
        <taxon>Cardamine</taxon>
    </lineage>
</organism>
<comment type="caution">
    <text evidence="1">The sequence shown here is derived from an EMBL/GenBank/DDBJ whole genome shotgun (WGS) entry which is preliminary data.</text>
</comment>
<protein>
    <submittedName>
        <fullName evidence="1">Trihelix transcription factor ASIL1</fullName>
    </submittedName>
</protein>
<proteinExistence type="predicted"/>
<accession>A0ABD1BG90</accession>
<dbReference type="AlphaFoldDB" id="A0ABD1BG90"/>
<name>A0ABD1BG90_CARAN</name>
<sequence>MSGSCLNEDASILKASSFCYDIWLSCNLTESMIHHQLLLPQPVKLDKKTEGRGGKELGEEAMAIVGFAESYEKLETVKLKQMVEFELLRMIFFEAQLEMLRNIQDGERRIRSHLNF</sequence>
<evidence type="ECO:0000313" key="2">
    <source>
        <dbReference type="Proteomes" id="UP001558713"/>
    </source>
</evidence>
<gene>
    <name evidence="1" type="ORF">V5N11_028299</name>
</gene>
<keyword evidence="2" id="KW-1185">Reference proteome</keyword>
<evidence type="ECO:0000313" key="1">
    <source>
        <dbReference type="EMBL" id="KAL1212095.1"/>
    </source>
</evidence>